<dbReference type="PANTHER" id="PTHR24567">
    <property type="entry name" value="CRP FAMILY TRANSCRIPTIONAL REGULATORY PROTEIN"/>
    <property type="match status" value="1"/>
</dbReference>
<dbReference type="SUPFAM" id="SSF46785">
    <property type="entry name" value="Winged helix' DNA-binding domain"/>
    <property type="match status" value="1"/>
</dbReference>
<dbReference type="InterPro" id="IPR012318">
    <property type="entry name" value="HTH_CRP"/>
</dbReference>
<dbReference type="GO" id="GO:0003677">
    <property type="term" value="F:DNA binding"/>
    <property type="evidence" value="ECO:0007669"/>
    <property type="project" value="UniProtKB-KW"/>
</dbReference>
<dbReference type="InterPro" id="IPR050397">
    <property type="entry name" value="Env_Response_Regulators"/>
</dbReference>
<dbReference type="PANTHER" id="PTHR24567:SF74">
    <property type="entry name" value="HTH-TYPE TRANSCRIPTIONAL REGULATOR ARCR"/>
    <property type="match status" value="1"/>
</dbReference>
<evidence type="ECO:0000259" key="5">
    <source>
        <dbReference type="PROSITE" id="PS51063"/>
    </source>
</evidence>
<dbReference type="GO" id="GO:0003700">
    <property type="term" value="F:DNA-binding transcription factor activity"/>
    <property type="evidence" value="ECO:0007669"/>
    <property type="project" value="TreeGrafter"/>
</dbReference>
<reference evidence="6 7" key="1">
    <citation type="submission" date="2020-10" db="EMBL/GenBank/DDBJ databases">
        <title>Connecting structure to function with the recovery of over 1000 high-quality activated sludge metagenome-assembled genomes encoding full-length rRNA genes using long-read sequencing.</title>
        <authorList>
            <person name="Singleton C.M."/>
            <person name="Petriglieri F."/>
            <person name="Kristensen J.M."/>
            <person name="Kirkegaard R.H."/>
            <person name="Michaelsen T.Y."/>
            <person name="Andersen M.H."/>
            <person name="Karst S.M."/>
            <person name="Dueholm M.S."/>
            <person name="Nielsen P.H."/>
            <person name="Albertsen M."/>
        </authorList>
    </citation>
    <scope>NUCLEOTIDE SEQUENCE [LARGE SCALE GENOMIC DNA]</scope>
    <source>
        <strain evidence="6">Lyne_18-Q3-R50-59_MAXAC.006</strain>
    </source>
</reference>
<evidence type="ECO:0000256" key="3">
    <source>
        <dbReference type="ARBA" id="ARBA00023163"/>
    </source>
</evidence>
<sequence length="218" mass="24153">MDRSKLAEVTLFAALTDSELDRMLDESSSLDLVRGDVLFKEDEDADALFVVESGRVAIGNRSVDGRESIVALMESGDLFGEMSLFDGTGRSADARALEPSQVLSVPFGPLRAILDERPALLWEVVKMLSGRLRHMDAALADAFFLDVTGRTAKRLLELAGDTDAFEIPITQEELAGLIGASRERVNKAISAFMRLGWIEQHDRAYVILKRRELEIRAR</sequence>
<dbReference type="InterPro" id="IPR036388">
    <property type="entry name" value="WH-like_DNA-bd_sf"/>
</dbReference>
<comment type="caution">
    <text evidence="6">The sequence shown here is derived from an EMBL/GenBank/DDBJ whole genome shotgun (WGS) entry which is preliminary data.</text>
</comment>
<dbReference type="SMART" id="SM00100">
    <property type="entry name" value="cNMP"/>
    <property type="match status" value="1"/>
</dbReference>
<protein>
    <submittedName>
        <fullName evidence="6">Crp/Fnr family transcriptional regulator</fullName>
    </submittedName>
</protein>
<dbReference type="PROSITE" id="PS00889">
    <property type="entry name" value="CNMP_BINDING_2"/>
    <property type="match status" value="1"/>
</dbReference>
<dbReference type="GO" id="GO:0005829">
    <property type="term" value="C:cytosol"/>
    <property type="evidence" value="ECO:0007669"/>
    <property type="project" value="TreeGrafter"/>
</dbReference>
<dbReference type="Gene3D" id="2.60.120.10">
    <property type="entry name" value="Jelly Rolls"/>
    <property type="match status" value="1"/>
</dbReference>
<evidence type="ECO:0000256" key="2">
    <source>
        <dbReference type="ARBA" id="ARBA00023125"/>
    </source>
</evidence>
<dbReference type="SUPFAM" id="SSF51206">
    <property type="entry name" value="cAMP-binding domain-like"/>
    <property type="match status" value="1"/>
</dbReference>
<proteinExistence type="predicted"/>
<evidence type="ECO:0000313" key="6">
    <source>
        <dbReference type="EMBL" id="MBK9297104.1"/>
    </source>
</evidence>
<gene>
    <name evidence="6" type="ORF">IPN02_09775</name>
</gene>
<evidence type="ECO:0000256" key="1">
    <source>
        <dbReference type="ARBA" id="ARBA00023015"/>
    </source>
</evidence>
<dbReference type="EMBL" id="JADJZA010000006">
    <property type="protein sequence ID" value="MBK9297104.1"/>
    <property type="molecule type" value="Genomic_DNA"/>
</dbReference>
<feature type="domain" description="Cyclic nucleotide-binding" evidence="4">
    <location>
        <begin position="11"/>
        <end position="114"/>
    </location>
</feature>
<dbReference type="CDD" id="cd00038">
    <property type="entry name" value="CAP_ED"/>
    <property type="match status" value="1"/>
</dbReference>
<evidence type="ECO:0000313" key="7">
    <source>
        <dbReference type="Proteomes" id="UP000727993"/>
    </source>
</evidence>
<dbReference type="Pfam" id="PF13545">
    <property type="entry name" value="HTH_Crp_2"/>
    <property type="match status" value="1"/>
</dbReference>
<keyword evidence="3" id="KW-0804">Transcription</keyword>
<dbReference type="SMART" id="SM00419">
    <property type="entry name" value="HTH_CRP"/>
    <property type="match status" value="1"/>
</dbReference>
<dbReference type="PROSITE" id="PS51063">
    <property type="entry name" value="HTH_CRP_2"/>
    <property type="match status" value="1"/>
</dbReference>
<keyword evidence="2" id="KW-0238">DNA-binding</keyword>
<feature type="domain" description="HTH crp-type" evidence="5">
    <location>
        <begin position="145"/>
        <end position="211"/>
    </location>
</feature>
<dbReference type="Proteomes" id="UP000727993">
    <property type="component" value="Unassembled WGS sequence"/>
</dbReference>
<dbReference type="AlphaFoldDB" id="A0A936TEV6"/>
<dbReference type="InterPro" id="IPR000595">
    <property type="entry name" value="cNMP-bd_dom"/>
</dbReference>
<evidence type="ECO:0000259" key="4">
    <source>
        <dbReference type="PROSITE" id="PS50042"/>
    </source>
</evidence>
<accession>A0A936TEV6</accession>
<dbReference type="InterPro" id="IPR018490">
    <property type="entry name" value="cNMP-bd_dom_sf"/>
</dbReference>
<dbReference type="Gene3D" id="1.10.10.10">
    <property type="entry name" value="Winged helix-like DNA-binding domain superfamily/Winged helix DNA-binding domain"/>
    <property type="match status" value="1"/>
</dbReference>
<dbReference type="InterPro" id="IPR014710">
    <property type="entry name" value="RmlC-like_jellyroll"/>
</dbReference>
<dbReference type="PROSITE" id="PS50042">
    <property type="entry name" value="CNMP_BINDING_3"/>
    <property type="match status" value="1"/>
</dbReference>
<name>A0A936TEV6_9ACTN</name>
<dbReference type="InterPro" id="IPR018488">
    <property type="entry name" value="cNMP-bd_CS"/>
</dbReference>
<organism evidence="6 7">
    <name type="scientific">Candidatus Neomicrothrix subdominans</name>
    <dbReference type="NCBI Taxonomy" id="2954438"/>
    <lineage>
        <taxon>Bacteria</taxon>
        <taxon>Bacillati</taxon>
        <taxon>Actinomycetota</taxon>
        <taxon>Acidimicrobiia</taxon>
        <taxon>Acidimicrobiales</taxon>
        <taxon>Microthrixaceae</taxon>
        <taxon>Candidatus Neomicrothrix</taxon>
    </lineage>
</organism>
<dbReference type="Pfam" id="PF00027">
    <property type="entry name" value="cNMP_binding"/>
    <property type="match status" value="1"/>
</dbReference>
<keyword evidence="1" id="KW-0805">Transcription regulation</keyword>
<dbReference type="InterPro" id="IPR036390">
    <property type="entry name" value="WH_DNA-bd_sf"/>
</dbReference>